<name>A0ABN0HE79_9LEPT</name>
<keyword evidence="2" id="KW-1185">Reference proteome</keyword>
<dbReference type="EMBL" id="AHOM02000001">
    <property type="protein sequence ID" value="EJZ43969.1"/>
    <property type="molecule type" value="Genomic_DNA"/>
</dbReference>
<dbReference type="Proteomes" id="UP000018720">
    <property type="component" value="Unassembled WGS sequence"/>
</dbReference>
<sequence length="95" mass="11413">MKEYAWDSDKNEWLREERGISFEDILFQIEKGFLLDIYDHPNSKKYPEQKIFVIELDGYAYLVPFVESKSEIFLKTIIPSRKATRDYIKDRVGEE</sequence>
<reference evidence="1 2" key="1">
    <citation type="submission" date="2012-08" db="EMBL/GenBank/DDBJ databases">
        <authorList>
            <person name="Harkins D.M."/>
            <person name="Durkin A.S."/>
            <person name="Selengut J.D."/>
            <person name="Sanka R."/>
            <person name="DePew J."/>
            <person name="Purushe J."/>
            <person name="Matthias M.A."/>
            <person name="Vinetz J.M."/>
            <person name="Sutton G.G."/>
            <person name="Nelson W.C."/>
            <person name="Fouts D.E."/>
        </authorList>
    </citation>
    <scope>NUCLEOTIDE SEQUENCE [LARGE SCALE GENOMIC DNA]</scope>
    <source>
        <strain evidence="1 2">MMD4847</strain>
    </source>
</reference>
<dbReference type="RefSeq" id="WP_008589085.1">
    <property type="nucleotide sequence ID" value="NZ_AHOM02000001.1"/>
</dbReference>
<protein>
    <submittedName>
        <fullName evidence="1">Toxin-antitoxin system, toxin component</fullName>
    </submittedName>
</protein>
<proteinExistence type="predicted"/>
<gene>
    <name evidence="1" type="ORF">LEP1GSC178_2332</name>
</gene>
<evidence type="ECO:0000313" key="2">
    <source>
        <dbReference type="Proteomes" id="UP000018720"/>
    </source>
</evidence>
<organism evidence="1 2">
    <name type="scientific">Leptospira licerasiae str. MMD4847</name>
    <dbReference type="NCBI Taxonomy" id="1049971"/>
    <lineage>
        <taxon>Bacteria</taxon>
        <taxon>Pseudomonadati</taxon>
        <taxon>Spirochaetota</taxon>
        <taxon>Spirochaetia</taxon>
        <taxon>Leptospirales</taxon>
        <taxon>Leptospiraceae</taxon>
        <taxon>Leptospira</taxon>
    </lineage>
</organism>
<accession>A0ABN0HE79</accession>
<comment type="caution">
    <text evidence="1">The sequence shown here is derived from an EMBL/GenBank/DDBJ whole genome shotgun (WGS) entry which is preliminary data.</text>
</comment>
<evidence type="ECO:0000313" key="1">
    <source>
        <dbReference type="EMBL" id="EJZ43969.1"/>
    </source>
</evidence>